<comment type="caution">
    <text evidence="1">The sequence shown here is derived from an EMBL/GenBank/DDBJ whole genome shotgun (WGS) entry which is preliminary data.</text>
</comment>
<evidence type="ECO:0000313" key="2">
    <source>
        <dbReference type="Proteomes" id="UP001602119"/>
    </source>
</evidence>
<name>A0ABW6VIT1_MICFU</name>
<dbReference type="EMBL" id="JBIAXI010000040">
    <property type="protein sequence ID" value="MFF4778995.1"/>
    <property type="molecule type" value="Genomic_DNA"/>
</dbReference>
<reference evidence="1 2" key="1">
    <citation type="submission" date="2024-10" db="EMBL/GenBank/DDBJ databases">
        <title>The Natural Products Discovery Center: Release of the First 8490 Sequenced Strains for Exploring Actinobacteria Biosynthetic Diversity.</title>
        <authorList>
            <person name="Kalkreuter E."/>
            <person name="Kautsar S.A."/>
            <person name="Yang D."/>
            <person name="Bader C.D."/>
            <person name="Teijaro C.N."/>
            <person name="Fluegel L."/>
            <person name="Davis C.M."/>
            <person name="Simpson J.R."/>
            <person name="Lauterbach L."/>
            <person name="Steele A.D."/>
            <person name="Gui C."/>
            <person name="Meng S."/>
            <person name="Li G."/>
            <person name="Viehrig K."/>
            <person name="Ye F."/>
            <person name="Su P."/>
            <person name="Kiefer A.F."/>
            <person name="Nichols A."/>
            <person name="Cepeda A.J."/>
            <person name="Yan W."/>
            <person name="Fan B."/>
            <person name="Jiang Y."/>
            <person name="Adhikari A."/>
            <person name="Zheng C.-J."/>
            <person name="Schuster L."/>
            <person name="Cowan T.M."/>
            <person name="Smanski M.J."/>
            <person name="Chevrette M.G."/>
            <person name="De Carvalho L.P.S."/>
            <person name="Shen B."/>
        </authorList>
    </citation>
    <scope>NUCLEOTIDE SEQUENCE [LARGE SCALE GENOMIC DNA]</scope>
    <source>
        <strain evidence="1 2">NPDC001281</strain>
    </source>
</reference>
<evidence type="ECO:0000313" key="1">
    <source>
        <dbReference type="EMBL" id="MFF4778995.1"/>
    </source>
</evidence>
<dbReference type="Proteomes" id="UP001602119">
    <property type="component" value="Unassembled WGS sequence"/>
</dbReference>
<keyword evidence="2" id="KW-1185">Reference proteome</keyword>
<accession>A0ABW6VIT1</accession>
<gene>
    <name evidence="1" type="ORF">ACFY05_39845</name>
</gene>
<proteinExistence type="predicted"/>
<protein>
    <submittedName>
        <fullName evidence="1">Uncharacterized protein</fullName>
    </submittedName>
</protein>
<dbReference type="RefSeq" id="WP_387347637.1">
    <property type="nucleotide sequence ID" value="NZ_JBIAXI010000040.1"/>
</dbReference>
<sequence length="65" mass="7247">MSRLPHLASHPIRWRPTPAALEILSVVEAPILRITRTDASDRLNMVHGPSHDLVTQQAILLFESA</sequence>
<organism evidence="1 2">
    <name type="scientific">Microtetraspora fusca</name>
    <dbReference type="NCBI Taxonomy" id="1997"/>
    <lineage>
        <taxon>Bacteria</taxon>
        <taxon>Bacillati</taxon>
        <taxon>Actinomycetota</taxon>
        <taxon>Actinomycetes</taxon>
        <taxon>Streptosporangiales</taxon>
        <taxon>Streptosporangiaceae</taxon>
        <taxon>Microtetraspora</taxon>
    </lineage>
</organism>